<comment type="subcellular location">
    <subcellularLocation>
        <location evidence="1">Membrane</location>
    </subcellularLocation>
</comment>
<gene>
    <name evidence="5" type="ORF">GWK10_10045</name>
</gene>
<proteinExistence type="predicted"/>
<dbReference type="RefSeq" id="WP_164032185.1">
    <property type="nucleotide sequence ID" value="NZ_JAABOQ010000004.1"/>
</dbReference>
<dbReference type="EMBL" id="JAABOQ010000004">
    <property type="protein sequence ID" value="NER17552.1"/>
    <property type="molecule type" value="Genomic_DNA"/>
</dbReference>
<dbReference type="InterPro" id="IPR050491">
    <property type="entry name" value="AmpC-like"/>
</dbReference>
<sequence>MNNTLKFATIALFLCINTFEIVAQENHSILAKKIDAYLNKGVSNGFNGAVLIERNGEVILNKGYGKADKVKNISNTPNTIFDIGSNTKQFTGAAILKLAELHKLKVTDSLHTFFNNLPDDKKNITIHQLLTHTGGFQESLDGDFELISTQDFFRNVFNSKLFQEPGTKFNYSNLGYSILARIIEITSKMNYENFLQEFLFKPSGMNQTGYLLPEWNAENLANGYNRNILDQGTTIERYKEDGQVSWNLKGNGGINSTSNDLLLWKKAINSNKILPQELTEKWIQPYTLEINHYYGYGWGIYNTADKIIYHNGGNGAFTHTIIWNMAKDYFIIYSSNSSSPKIENVAYEIEQALTNDSYVPKEIEKNPYFFVMSFIEQHNINDSDKLLRLIIDKYSADFGTSEVLNRLGYITMRSENNSEWAIKLFKFNTRLFENEANVWDSLGDGHLAIGNKEEAIINFKKAINLGSEETLKKLKKLQQN</sequence>
<name>A0A6M0CJ22_9FLAO</name>
<dbReference type="InterPro" id="IPR019734">
    <property type="entry name" value="TPR_rpt"/>
</dbReference>
<evidence type="ECO:0000256" key="1">
    <source>
        <dbReference type="ARBA" id="ARBA00004370"/>
    </source>
</evidence>
<dbReference type="GO" id="GO:0016020">
    <property type="term" value="C:membrane"/>
    <property type="evidence" value="ECO:0007669"/>
    <property type="project" value="UniProtKB-SubCell"/>
</dbReference>
<dbReference type="InterPro" id="IPR001466">
    <property type="entry name" value="Beta-lactam-related"/>
</dbReference>
<dbReference type="InterPro" id="IPR011990">
    <property type="entry name" value="TPR-like_helical_dom_sf"/>
</dbReference>
<dbReference type="InterPro" id="IPR012338">
    <property type="entry name" value="Beta-lactam/transpept-like"/>
</dbReference>
<reference evidence="5 6" key="1">
    <citation type="submission" date="2020-01" db="EMBL/GenBank/DDBJ databases">
        <title>Spongiivirga citrea KCTC 32990T.</title>
        <authorList>
            <person name="Wang G."/>
        </authorList>
    </citation>
    <scope>NUCLEOTIDE SEQUENCE [LARGE SCALE GENOMIC DNA]</scope>
    <source>
        <strain evidence="5 6">KCTC 32990</strain>
    </source>
</reference>
<accession>A0A6M0CJ22</accession>
<protein>
    <submittedName>
        <fullName evidence="5">Serine hydrolase</fullName>
    </submittedName>
</protein>
<dbReference type="Gene3D" id="3.40.710.10">
    <property type="entry name" value="DD-peptidase/beta-lactamase superfamily"/>
    <property type="match status" value="1"/>
</dbReference>
<dbReference type="Proteomes" id="UP000474296">
    <property type="component" value="Unassembled WGS sequence"/>
</dbReference>
<keyword evidence="5" id="KW-0378">Hydrolase</keyword>
<dbReference type="AlphaFoldDB" id="A0A6M0CJ22"/>
<dbReference type="PANTHER" id="PTHR46825">
    <property type="entry name" value="D-ALANYL-D-ALANINE-CARBOXYPEPTIDASE/ENDOPEPTIDASE AMPH"/>
    <property type="match status" value="1"/>
</dbReference>
<keyword evidence="6" id="KW-1185">Reference proteome</keyword>
<keyword evidence="2" id="KW-0472">Membrane</keyword>
<evidence type="ECO:0000256" key="3">
    <source>
        <dbReference type="PROSITE-ProRule" id="PRU00339"/>
    </source>
</evidence>
<dbReference type="GO" id="GO:0016787">
    <property type="term" value="F:hydrolase activity"/>
    <property type="evidence" value="ECO:0007669"/>
    <property type="project" value="UniProtKB-KW"/>
</dbReference>
<evidence type="ECO:0000259" key="4">
    <source>
        <dbReference type="Pfam" id="PF00144"/>
    </source>
</evidence>
<feature type="repeat" description="TPR" evidence="3">
    <location>
        <begin position="436"/>
        <end position="469"/>
    </location>
</feature>
<dbReference type="Gene3D" id="1.25.40.10">
    <property type="entry name" value="Tetratricopeptide repeat domain"/>
    <property type="match status" value="1"/>
</dbReference>
<feature type="domain" description="Beta-lactamase-related" evidence="4">
    <location>
        <begin position="48"/>
        <end position="341"/>
    </location>
</feature>
<dbReference type="Pfam" id="PF00144">
    <property type="entry name" value="Beta-lactamase"/>
    <property type="match status" value="1"/>
</dbReference>
<comment type="caution">
    <text evidence="5">The sequence shown here is derived from an EMBL/GenBank/DDBJ whole genome shotgun (WGS) entry which is preliminary data.</text>
</comment>
<dbReference type="SUPFAM" id="SSF81901">
    <property type="entry name" value="HCP-like"/>
    <property type="match status" value="1"/>
</dbReference>
<dbReference type="PROSITE" id="PS50005">
    <property type="entry name" value="TPR"/>
    <property type="match status" value="1"/>
</dbReference>
<evidence type="ECO:0000256" key="2">
    <source>
        <dbReference type="ARBA" id="ARBA00023136"/>
    </source>
</evidence>
<dbReference type="PANTHER" id="PTHR46825:SF11">
    <property type="entry name" value="PENICILLIN-BINDING PROTEIN 4"/>
    <property type="match status" value="1"/>
</dbReference>
<keyword evidence="3" id="KW-0802">TPR repeat</keyword>
<evidence type="ECO:0000313" key="5">
    <source>
        <dbReference type="EMBL" id="NER17552.1"/>
    </source>
</evidence>
<evidence type="ECO:0000313" key="6">
    <source>
        <dbReference type="Proteomes" id="UP000474296"/>
    </source>
</evidence>
<dbReference type="SUPFAM" id="SSF56601">
    <property type="entry name" value="beta-lactamase/transpeptidase-like"/>
    <property type="match status" value="1"/>
</dbReference>
<organism evidence="5 6">
    <name type="scientific">Spongiivirga citrea</name>
    <dbReference type="NCBI Taxonomy" id="1481457"/>
    <lineage>
        <taxon>Bacteria</taxon>
        <taxon>Pseudomonadati</taxon>
        <taxon>Bacteroidota</taxon>
        <taxon>Flavobacteriia</taxon>
        <taxon>Flavobacteriales</taxon>
        <taxon>Flavobacteriaceae</taxon>
        <taxon>Spongiivirga</taxon>
    </lineage>
</organism>